<dbReference type="SMART" id="SM00850">
    <property type="entry name" value="LytTR"/>
    <property type="match status" value="1"/>
</dbReference>
<evidence type="ECO:0000313" key="2">
    <source>
        <dbReference type="EMBL" id="QNN60890.1"/>
    </source>
</evidence>
<feature type="domain" description="HTH LytTR-type" evidence="1">
    <location>
        <begin position="38"/>
        <end position="142"/>
    </location>
</feature>
<gene>
    <name evidence="2" type="ORF">H9L01_00495</name>
</gene>
<dbReference type="Proteomes" id="UP000515928">
    <property type="component" value="Chromosome"/>
</dbReference>
<dbReference type="KEGG" id="eio:H9L01_00495"/>
<evidence type="ECO:0000259" key="1">
    <source>
        <dbReference type="PROSITE" id="PS50930"/>
    </source>
</evidence>
<dbReference type="InterPro" id="IPR046947">
    <property type="entry name" value="LytR-like"/>
</dbReference>
<dbReference type="RefSeq" id="WP_187534010.1">
    <property type="nucleotide sequence ID" value="NZ_CBCSHU010000009.1"/>
</dbReference>
<dbReference type="Gene3D" id="2.40.50.1020">
    <property type="entry name" value="LytTr DNA-binding domain"/>
    <property type="match status" value="1"/>
</dbReference>
<dbReference type="GO" id="GO:0003677">
    <property type="term" value="F:DNA binding"/>
    <property type="evidence" value="ECO:0007669"/>
    <property type="project" value="InterPro"/>
</dbReference>
<dbReference type="GO" id="GO:0000156">
    <property type="term" value="F:phosphorelay response regulator activity"/>
    <property type="evidence" value="ECO:0007669"/>
    <property type="project" value="InterPro"/>
</dbReference>
<organism evidence="2 3">
    <name type="scientific">Erysipelothrix inopinata</name>
    <dbReference type="NCBI Taxonomy" id="225084"/>
    <lineage>
        <taxon>Bacteria</taxon>
        <taxon>Bacillati</taxon>
        <taxon>Bacillota</taxon>
        <taxon>Erysipelotrichia</taxon>
        <taxon>Erysipelotrichales</taxon>
        <taxon>Erysipelotrichaceae</taxon>
        <taxon>Erysipelothrix</taxon>
    </lineage>
</organism>
<evidence type="ECO:0000313" key="3">
    <source>
        <dbReference type="Proteomes" id="UP000515928"/>
    </source>
</evidence>
<dbReference type="PANTHER" id="PTHR37299">
    <property type="entry name" value="TRANSCRIPTIONAL REGULATOR-RELATED"/>
    <property type="match status" value="1"/>
</dbReference>
<dbReference type="AlphaFoldDB" id="A0A7G9RZ65"/>
<dbReference type="PANTHER" id="PTHR37299:SF4">
    <property type="entry name" value="TRANSCRIPTIONAL REGULATOR"/>
    <property type="match status" value="1"/>
</dbReference>
<name>A0A7G9RZ65_9FIRM</name>
<dbReference type="Pfam" id="PF04397">
    <property type="entry name" value="LytTR"/>
    <property type="match status" value="1"/>
</dbReference>
<proteinExistence type="predicted"/>
<accession>A0A7G9RZ65</accession>
<dbReference type="EMBL" id="CP060715">
    <property type="protein sequence ID" value="QNN60890.1"/>
    <property type="molecule type" value="Genomic_DNA"/>
</dbReference>
<dbReference type="InterPro" id="IPR007492">
    <property type="entry name" value="LytTR_DNA-bd_dom"/>
</dbReference>
<sequence length="146" mass="17215">MKIKIIENPDLEDEVIIECKKLTPEIEQLVSQFQPLEIRVQHRGTDLTIPIHDILFFETEGDNVYVHLTDISYKSKYRLYELETLLPDTFARISKSTIVNIKKISAMDHRLTSARCIQFVNSHKLVYVSRMYYSDVKNKLERRSLL</sequence>
<dbReference type="PROSITE" id="PS50930">
    <property type="entry name" value="HTH_LYTTR"/>
    <property type="match status" value="1"/>
</dbReference>
<protein>
    <submittedName>
        <fullName evidence="2">LytTR family transcriptional regulator</fullName>
    </submittedName>
</protein>
<reference evidence="2 3" key="1">
    <citation type="submission" date="2020-08" db="EMBL/GenBank/DDBJ databases">
        <title>Genome sequence of Erysipelothrix inopinata DSM 15511T.</title>
        <authorList>
            <person name="Hyun D.-W."/>
            <person name="Bae J.-W."/>
        </authorList>
    </citation>
    <scope>NUCLEOTIDE SEQUENCE [LARGE SCALE GENOMIC DNA]</scope>
    <source>
        <strain evidence="2 3">DSM 15511</strain>
    </source>
</reference>
<keyword evidence="3" id="KW-1185">Reference proteome</keyword>